<dbReference type="EMBL" id="QTNY01000012">
    <property type="protein sequence ID" value="RQP76591.1"/>
    <property type="molecule type" value="Genomic_DNA"/>
</dbReference>
<accession>A0AB74D9W0</accession>
<comment type="caution">
    <text evidence="1">The sequence shown here is derived from an EMBL/GenBank/DDBJ whole genome shotgun (WGS) entry which is preliminary data.</text>
</comment>
<proteinExistence type="predicted"/>
<evidence type="ECO:0000313" key="2">
    <source>
        <dbReference type="Proteomes" id="UP000273734"/>
    </source>
</evidence>
<evidence type="ECO:0000313" key="1">
    <source>
        <dbReference type="EMBL" id="RQP76591.1"/>
    </source>
</evidence>
<dbReference type="AlphaFoldDB" id="A0AB74D9W0"/>
<protein>
    <recommendedName>
        <fullName evidence="3">Nucleoside 2-deoxyribosyltransferase</fullName>
    </recommendedName>
</protein>
<name>A0AB74D9W0_9BURK</name>
<reference evidence="1 2" key="1">
    <citation type="submission" date="2018-08" db="EMBL/GenBank/DDBJ databases">
        <title>Comparative analysis of Burkholderia isolates from Puerto Rico.</title>
        <authorList>
            <person name="Hall C."/>
            <person name="Sahl J."/>
            <person name="Wagner D."/>
        </authorList>
    </citation>
    <scope>NUCLEOTIDE SEQUENCE [LARGE SCALE GENOMIC DNA]</scope>
    <source>
        <strain evidence="1 2">Bp8964</strain>
    </source>
</reference>
<gene>
    <name evidence="1" type="ORF">DF015_18290</name>
</gene>
<dbReference type="RefSeq" id="WP_095400093.1">
    <property type="nucleotide sequence ID" value="NZ_NQMX01000002.1"/>
</dbReference>
<organism evidence="1 2">
    <name type="scientific">Burkholderia ubonensis</name>
    <dbReference type="NCBI Taxonomy" id="101571"/>
    <lineage>
        <taxon>Bacteria</taxon>
        <taxon>Pseudomonadati</taxon>
        <taxon>Pseudomonadota</taxon>
        <taxon>Betaproteobacteria</taxon>
        <taxon>Burkholderiales</taxon>
        <taxon>Burkholderiaceae</taxon>
        <taxon>Burkholderia</taxon>
        <taxon>Burkholderia cepacia complex</taxon>
    </lineage>
</organism>
<dbReference type="Proteomes" id="UP000273734">
    <property type="component" value="Unassembled WGS sequence"/>
</dbReference>
<sequence length="277" mass="31355">MADVPKNNDCFIIMPISDADGYPQGHFKHVYDNIVVPSCDKAGFQAVRADDVKATNLIHLDILKKLIEAPIAICDLSSRNPNVLFELGIRQAFDKPVVLIQEAGTPKIFDIAPLRYLEYSKDMKYHDVLKSQNELKDAIEATVAANGEIGNVNSIVKLLALSNPAKIPDLKGDKESLALGVLQAEMQELRKMMELSMSERNRNARRGSISAIEFERISNTLDKLVGAKRIPVPERREQFHVLMREAEELMMRCDEKADHMHFRHLLERIHRAMSEVE</sequence>
<evidence type="ECO:0008006" key="3">
    <source>
        <dbReference type="Google" id="ProtNLM"/>
    </source>
</evidence>